<evidence type="ECO:0000313" key="4">
    <source>
        <dbReference type="Proteomes" id="UP001161422"/>
    </source>
</evidence>
<sequence>MGLLLFVCLSVIAIVCYGVVRLNNAQTQLEKRHWADHSFNQLQTVANMTSEEMGNQIRRTGFFASSSLLSNYLNYPNETNQERLQANWEYYTEQLASMQGLAFYDLNGNLELSTTNDFMPQKLEAKVINDSALLANQTFYTSEMQLHPIDGKDTPLFYLVNLMETTPGMDRGYFVHYISAEQVLGTAAPYLAQNNRPIVVLDEYGGLFYQRGSSAGLALPYNLGDQITEVAPELWQQMQGQAFGRIAGEEATYVYIKASLAGGIETNRHDYYLISYIRNDQIQAALTRHHNVVIGIGVILGLLAIALVITIFTLHNETATRKYSHKLAKRLFSVGSPILIVSKSQRVLYANDGARHLFGEQTRLEDSSLKSLLGFDEAQAQKLLKFDQQHNIGITMGQRQLSVNVECLAHRRMEDSSIELFILGLTDLSQVAQLERNNKRLHAQLDSAQMNLLVTPDGKIENANPAYESFLADYHLELPGNNLKTLLEQQQANFWQRLTNHCHSHKNFSARIQLSNEHNQSAALEVSAKGQWSKSDQLRYISVQMTVVANSIEPLPVNQLNDSQAALERQLERLSDEDSAGIQLMLFDVAPKTSTFENGEDELIQYLTQQIELDFPNTWQRWHWRPGQLMVLVPKGEAQEIYYRVRKVHLALSSLDSEHRISTAITGNPHLADADGLYRQLNIALRRAKQMSGMKICIAFSKQSAAV</sequence>
<name>A0AA37RUP3_9GAMM</name>
<keyword evidence="1" id="KW-0472">Membrane</keyword>
<dbReference type="EMBL" id="BSNC01000003">
    <property type="protein sequence ID" value="GLP95556.1"/>
    <property type="molecule type" value="Genomic_DNA"/>
</dbReference>
<gene>
    <name evidence="3" type="ORF">GCM10007895_08620</name>
</gene>
<proteinExistence type="predicted"/>
<accession>A0AA37RUP3</accession>
<dbReference type="SUPFAM" id="SSF103190">
    <property type="entry name" value="Sensory domain-like"/>
    <property type="match status" value="1"/>
</dbReference>
<feature type="domain" description="PAS" evidence="2">
    <location>
        <begin position="325"/>
        <end position="390"/>
    </location>
</feature>
<evidence type="ECO:0000259" key="2">
    <source>
        <dbReference type="SMART" id="SM00091"/>
    </source>
</evidence>
<keyword evidence="4" id="KW-1185">Reference proteome</keyword>
<comment type="caution">
    <text evidence="3">The sequence shown here is derived from an EMBL/GenBank/DDBJ whole genome shotgun (WGS) entry which is preliminary data.</text>
</comment>
<keyword evidence="1" id="KW-0812">Transmembrane</keyword>
<dbReference type="InterPro" id="IPR029151">
    <property type="entry name" value="Sensor-like_sf"/>
</dbReference>
<dbReference type="SMART" id="SM00091">
    <property type="entry name" value="PAS"/>
    <property type="match status" value="2"/>
</dbReference>
<reference evidence="3" key="1">
    <citation type="journal article" date="2014" name="Int. J. Syst. Evol. Microbiol.">
        <title>Complete genome sequence of Corynebacterium casei LMG S-19264T (=DSM 44701T), isolated from a smear-ripened cheese.</title>
        <authorList>
            <consortium name="US DOE Joint Genome Institute (JGI-PGF)"/>
            <person name="Walter F."/>
            <person name="Albersmeier A."/>
            <person name="Kalinowski J."/>
            <person name="Ruckert C."/>
        </authorList>
    </citation>
    <scope>NUCLEOTIDE SEQUENCE</scope>
    <source>
        <strain evidence="3">NBRC 101628</strain>
    </source>
</reference>
<dbReference type="RefSeq" id="WP_095505553.1">
    <property type="nucleotide sequence ID" value="NZ_BSNC01000003.1"/>
</dbReference>
<dbReference type="Proteomes" id="UP001161422">
    <property type="component" value="Unassembled WGS sequence"/>
</dbReference>
<protein>
    <submittedName>
        <fullName evidence="3">Diguanylate cyclase</fullName>
    </submittedName>
</protein>
<reference evidence="3" key="2">
    <citation type="submission" date="2023-01" db="EMBL/GenBank/DDBJ databases">
        <title>Draft genome sequence of Paraferrimonas sedimenticola strain NBRC 101628.</title>
        <authorList>
            <person name="Sun Q."/>
            <person name="Mori K."/>
        </authorList>
    </citation>
    <scope>NUCLEOTIDE SEQUENCE</scope>
    <source>
        <strain evidence="3">NBRC 101628</strain>
    </source>
</reference>
<dbReference type="InterPro" id="IPR000014">
    <property type="entry name" value="PAS"/>
</dbReference>
<organism evidence="3 4">
    <name type="scientific">Paraferrimonas sedimenticola</name>
    <dbReference type="NCBI Taxonomy" id="375674"/>
    <lineage>
        <taxon>Bacteria</taxon>
        <taxon>Pseudomonadati</taxon>
        <taxon>Pseudomonadota</taxon>
        <taxon>Gammaproteobacteria</taxon>
        <taxon>Alteromonadales</taxon>
        <taxon>Ferrimonadaceae</taxon>
        <taxon>Paraferrimonas</taxon>
    </lineage>
</organism>
<keyword evidence="1" id="KW-1133">Transmembrane helix</keyword>
<evidence type="ECO:0000256" key="1">
    <source>
        <dbReference type="SAM" id="Phobius"/>
    </source>
</evidence>
<dbReference type="AlphaFoldDB" id="A0AA37RUP3"/>
<feature type="domain" description="PAS" evidence="2">
    <location>
        <begin position="439"/>
        <end position="504"/>
    </location>
</feature>
<feature type="transmembrane region" description="Helical" evidence="1">
    <location>
        <begin position="292"/>
        <end position="314"/>
    </location>
</feature>
<evidence type="ECO:0000313" key="3">
    <source>
        <dbReference type="EMBL" id="GLP95556.1"/>
    </source>
</evidence>